<gene>
    <name evidence="6" type="primary">rpsN</name>
</gene>
<dbReference type="Pfam" id="PF00253">
    <property type="entry name" value="Ribosomal_S14"/>
    <property type="match status" value="1"/>
</dbReference>
<dbReference type="NCBIfam" id="NF006477">
    <property type="entry name" value="PRK08881.1"/>
    <property type="match status" value="1"/>
</dbReference>
<keyword evidence="1" id="KW-0694">RNA-binding</keyword>
<dbReference type="GO" id="GO:0015935">
    <property type="term" value="C:small ribosomal subunit"/>
    <property type="evidence" value="ECO:0007669"/>
    <property type="project" value="TreeGrafter"/>
</dbReference>
<dbReference type="GO" id="GO:0019843">
    <property type="term" value="F:rRNA binding"/>
    <property type="evidence" value="ECO:0007669"/>
    <property type="project" value="UniProtKB-KW"/>
</dbReference>
<evidence type="ECO:0000256" key="3">
    <source>
        <dbReference type="ARBA" id="ARBA00023274"/>
    </source>
</evidence>
<dbReference type="InterPro" id="IPR001209">
    <property type="entry name" value="Ribosomal_uS14"/>
</dbReference>
<dbReference type="GO" id="GO:0006412">
    <property type="term" value="P:translation"/>
    <property type="evidence" value="ECO:0007669"/>
    <property type="project" value="InterPro"/>
</dbReference>
<name>I6UM07_ELYEP</name>
<sequence>MAKKSKIVKNQKQKEIFVKYIEKRLELRQKKDYKGLSKLPVQSSPVRLKNIDQIDGRSRGYIRKFGLSRIKFRELANKGELPGVKKVSW</sequence>
<reference evidence="6" key="1">
    <citation type="journal article" date="2012" name="Ann. Appl. Biol.">
        <title>Sequence analyses of S10-spc operon among 16SrV group phytoplasmas: phylogenetic relationships and identification of discriminating single nucleotide polymorphisms.</title>
        <authorList>
            <person name="Durante G."/>
            <person name="Casati P."/>
            <person name="Clair D."/>
            <person name="Quaglino F."/>
            <person name="Bulgari D."/>
            <person name="Boudon-Padieu E."/>
            <person name="Bianco P.A."/>
        </authorList>
    </citation>
    <scope>NUCLEOTIDE SEQUENCE</scope>
    <source>
        <strain evidence="5">EY1</strain>
        <strain evidence="6">ULW</strain>
    </source>
</reference>
<dbReference type="AlphaFoldDB" id="I6UM07"/>
<evidence type="ECO:0000313" key="6">
    <source>
        <dbReference type="EMBL" id="AFN02616.1"/>
    </source>
</evidence>
<evidence type="ECO:0000313" key="5">
    <source>
        <dbReference type="EMBL" id="AFN02586.1"/>
    </source>
</evidence>
<keyword evidence="1" id="KW-0699">rRNA-binding</keyword>
<evidence type="ECO:0000256" key="4">
    <source>
        <dbReference type="ARBA" id="ARBA00035167"/>
    </source>
</evidence>
<dbReference type="PANTHER" id="PTHR19836:SF19">
    <property type="entry name" value="SMALL RIBOSOMAL SUBUNIT PROTEIN US14M"/>
    <property type="match status" value="1"/>
</dbReference>
<dbReference type="PANTHER" id="PTHR19836">
    <property type="entry name" value="30S RIBOSOMAL PROTEIN S14"/>
    <property type="match status" value="1"/>
</dbReference>
<dbReference type="SUPFAM" id="SSF57716">
    <property type="entry name" value="Glucocorticoid receptor-like (DNA-binding domain)"/>
    <property type="match status" value="1"/>
</dbReference>
<organism evidence="6">
    <name type="scientific">Elm yellows phytoplasma</name>
    <dbReference type="NCBI Taxonomy" id="35774"/>
    <lineage>
        <taxon>Bacteria</taxon>
        <taxon>Bacillati</taxon>
        <taxon>Mycoplasmatota</taxon>
        <taxon>Mollicutes</taxon>
        <taxon>Acholeplasmatales</taxon>
        <taxon>Acholeplasmataceae</taxon>
        <taxon>Candidatus Phytoplasma</taxon>
        <taxon>16SrV (Elm yellows group)</taxon>
    </lineage>
</organism>
<dbReference type="EMBL" id="JN851864">
    <property type="protein sequence ID" value="AFN02586.1"/>
    <property type="molecule type" value="Genomic_DNA"/>
</dbReference>
<dbReference type="GO" id="GO:0003735">
    <property type="term" value="F:structural constituent of ribosome"/>
    <property type="evidence" value="ECO:0007669"/>
    <property type="project" value="InterPro"/>
</dbReference>
<dbReference type="Gene3D" id="4.10.830.10">
    <property type="entry name" value="30s Ribosomal Protein S14, Chain N"/>
    <property type="match status" value="1"/>
</dbReference>
<keyword evidence="3" id="KW-0687">Ribonucleoprotein</keyword>
<evidence type="ECO:0000256" key="1">
    <source>
        <dbReference type="ARBA" id="ARBA00022730"/>
    </source>
</evidence>
<evidence type="ECO:0000256" key="2">
    <source>
        <dbReference type="ARBA" id="ARBA00022980"/>
    </source>
</evidence>
<dbReference type="EMBL" id="JN851866">
    <property type="protein sequence ID" value="AFN02616.1"/>
    <property type="molecule type" value="Genomic_DNA"/>
</dbReference>
<dbReference type="GO" id="GO:0005737">
    <property type="term" value="C:cytoplasm"/>
    <property type="evidence" value="ECO:0007669"/>
    <property type="project" value="UniProtKB-ARBA"/>
</dbReference>
<accession>I6UM07</accession>
<dbReference type="InterPro" id="IPR043140">
    <property type="entry name" value="Ribosomal_uS14_sf"/>
</dbReference>
<proteinExistence type="predicted"/>
<protein>
    <recommendedName>
        <fullName evidence="4">Small ribosomal subunit protein uS14</fullName>
    </recommendedName>
</protein>
<keyword evidence="2 6" id="KW-0689">Ribosomal protein</keyword>